<name>A0A286GC98_9ACTN</name>
<protein>
    <submittedName>
        <fullName evidence="2">PH domain-containing protein</fullName>
    </submittedName>
</protein>
<dbReference type="Pfam" id="PF10756">
    <property type="entry name" value="bPH_6"/>
    <property type="match status" value="1"/>
</dbReference>
<organism evidence="2 3">
    <name type="scientific">Blastococcus haudaquaticus</name>
    <dbReference type="NCBI Taxonomy" id="1938745"/>
    <lineage>
        <taxon>Bacteria</taxon>
        <taxon>Bacillati</taxon>
        <taxon>Actinomycetota</taxon>
        <taxon>Actinomycetes</taxon>
        <taxon>Geodermatophilales</taxon>
        <taxon>Geodermatophilaceae</taxon>
        <taxon>Blastococcus</taxon>
    </lineage>
</organism>
<reference evidence="3" key="1">
    <citation type="submission" date="2017-09" db="EMBL/GenBank/DDBJ databases">
        <authorList>
            <person name="Varghese N."/>
            <person name="Submissions S."/>
        </authorList>
    </citation>
    <scope>NUCLEOTIDE SEQUENCE [LARGE SCALE GENOMIC DNA]</scope>
    <source>
        <strain evidence="3">DSM 44270</strain>
    </source>
</reference>
<dbReference type="AlphaFoldDB" id="A0A286GC98"/>
<proteinExistence type="predicted"/>
<keyword evidence="3" id="KW-1185">Reference proteome</keyword>
<evidence type="ECO:0000259" key="1">
    <source>
        <dbReference type="Pfam" id="PF10756"/>
    </source>
</evidence>
<gene>
    <name evidence="2" type="ORF">SAMN06272739_0176</name>
</gene>
<sequence length="125" mass="13425">MDSPARLRMSRTALFPVGLLALCVIPLAFSAPWTPVLLLIPLVVALWVLRVGVDVSDDGLTIRAAFGQRRVPWTSVAGIRVAQRGDLWLVTTAGTELKLPVMRARDLPQLAALSGGRIEVPPPPA</sequence>
<accession>A0A286GC98</accession>
<dbReference type="RefSeq" id="WP_235003085.1">
    <property type="nucleotide sequence ID" value="NZ_OCNK01000001.1"/>
</dbReference>
<evidence type="ECO:0000313" key="2">
    <source>
        <dbReference type="EMBL" id="SOD93118.1"/>
    </source>
</evidence>
<feature type="domain" description="Low molecular weight protein antigen 6 PH" evidence="1">
    <location>
        <begin position="50"/>
        <end position="118"/>
    </location>
</feature>
<dbReference type="Proteomes" id="UP000219482">
    <property type="component" value="Unassembled WGS sequence"/>
</dbReference>
<dbReference type="EMBL" id="OCNK01000001">
    <property type="protein sequence ID" value="SOD93118.1"/>
    <property type="molecule type" value="Genomic_DNA"/>
</dbReference>
<dbReference type="InterPro" id="IPR019692">
    <property type="entry name" value="CFP-6_PH"/>
</dbReference>
<evidence type="ECO:0000313" key="3">
    <source>
        <dbReference type="Proteomes" id="UP000219482"/>
    </source>
</evidence>